<proteinExistence type="predicted"/>
<gene>
    <name evidence="1" type="ORF">AWB69_04587</name>
</gene>
<dbReference type="OrthoDB" id="142078at2"/>
<dbReference type="EMBL" id="FCOK02000032">
    <property type="protein sequence ID" value="SAL45381.1"/>
    <property type="molecule type" value="Genomic_DNA"/>
</dbReference>
<sequence length="58" mass="6530">MIAFKRITVTHPSKRQRPVKVAAGGEINWITMPLEFRVAPEPLFLLKLEADVANANRS</sequence>
<evidence type="ECO:0000313" key="2">
    <source>
        <dbReference type="Proteomes" id="UP000054683"/>
    </source>
</evidence>
<dbReference type="Proteomes" id="UP000054683">
    <property type="component" value="Unassembled WGS sequence"/>
</dbReference>
<protein>
    <submittedName>
        <fullName evidence="1">Uncharacterized protein</fullName>
    </submittedName>
</protein>
<dbReference type="AlphaFoldDB" id="A0A158HN69"/>
<organism evidence="1 2">
    <name type="scientific">Caballeronia udeis</name>
    <dbReference type="NCBI Taxonomy" id="1232866"/>
    <lineage>
        <taxon>Bacteria</taxon>
        <taxon>Pseudomonadati</taxon>
        <taxon>Pseudomonadota</taxon>
        <taxon>Betaproteobacteria</taxon>
        <taxon>Burkholderiales</taxon>
        <taxon>Burkholderiaceae</taxon>
        <taxon>Caballeronia</taxon>
    </lineage>
</organism>
<accession>A0A158HN69</accession>
<name>A0A158HN69_9BURK</name>
<dbReference type="RefSeq" id="WP_156528932.1">
    <property type="nucleotide sequence ID" value="NZ_FCOK02000032.1"/>
</dbReference>
<evidence type="ECO:0000313" key="1">
    <source>
        <dbReference type="EMBL" id="SAL45381.1"/>
    </source>
</evidence>
<reference evidence="1 2" key="1">
    <citation type="submission" date="2016-01" db="EMBL/GenBank/DDBJ databases">
        <authorList>
            <person name="Oliw E.H."/>
        </authorList>
    </citation>
    <scope>NUCLEOTIDE SEQUENCE [LARGE SCALE GENOMIC DNA]</scope>
    <source>
        <strain evidence="1">LMG 27134</strain>
    </source>
</reference>